<accession>A0A9D1A0Z4</accession>
<name>A0A9D1A0Z4_9ACTN</name>
<organism evidence="2 3">
    <name type="scientific">Candidatus Aveggerthella stercoripullorum</name>
    <dbReference type="NCBI Taxonomy" id="2840688"/>
    <lineage>
        <taxon>Bacteria</taxon>
        <taxon>Bacillati</taxon>
        <taxon>Actinomycetota</taxon>
        <taxon>Coriobacteriia</taxon>
        <taxon>Eggerthellales</taxon>
        <taxon>Eggerthellaceae</taxon>
        <taxon>Eggerthellaceae incertae sedis</taxon>
        <taxon>Candidatus Aveggerthella</taxon>
    </lineage>
</organism>
<feature type="chain" id="PRO_5038449500" description="Lipoprotein" evidence="1">
    <location>
        <begin position="23"/>
        <end position="166"/>
    </location>
</feature>
<gene>
    <name evidence="2" type="ORF">IAA69_06440</name>
</gene>
<evidence type="ECO:0000313" key="3">
    <source>
        <dbReference type="Proteomes" id="UP000824261"/>
    </source>
</evidence>
<dbReference type="PROSITE" id="PS51257">
    <property type="entry name" value="PROKAR_LIPOPROTEIN"/>
    <property type="match status" value="1"/>
</dbReference>
<evidence type="ECO:0008006" key="4">
    <source>
        <dbReference type="Google" id="ProtNLM"/>
    </source>
</evidence>
<dbReference type="EMBL" id="DVGB01000078">
    <property type="protein sequence ID" value="HIR01881.1"/>
    <property type="molecule type" value="Genomic_DNA"/>
</dbReference>
<feature type="signal peptide" evidence="1">
    <location>
        <begin position="1"/>
        <end position="22"/>
    </location>
</feature>
<reference evidence="2" key="1">
    <citation type="submission" date="2020-10" db="EMBL/GenBank/DDBJ databases">
        <authorList>
            <person name="Gilroy R."/>
        </authorList>
    </citation>
    <scope>NUCLEOTIDE SEQUENCE</scope>
    <source>
        <strain evidence="2">ChiGjej1B1-2707</strain>
    </source>
</reference>
<protein>
    <recommendedName>
        <fullName evidence="4">Lipoprotein</fullName>
    </recommendedName>
</protein>
<dbReference type="AlphaFoldDB" id="A0A9D1A0Z4"/>
<comment type="caution">
    <text evidence="2">The sequence shown here is derived from an EMBL/GenBank/DDBJ whole genome shotgun (WGS) entry which is preliminary data.</text>
</comment>
<keyword evidence="1" id="KW-0732">Signal</keyword>
<dbReference type="Proteomes" id="UP000824261">
    <property type="component" value="Unassembled WGS sequence"/>
</dbReference>
<evidence type="ECO:0000313" key="2">
    <source>
        <dbReference type="EMBL" id="HIR01881.1"/>
    </source>
</evidence>
<proteinExistence type="predicted"/>
<evidence type="ECO:0000256" key="1">
    <source>
        <dbReference type="SAM" id="SignalP"/>
    </source>
</evidence>
<sequence>MRLTIRLLSIVCAAALASFALAGCAGNAQQNAVSDEQSRNRQFMSQVNETVEEMGERLEGFDDAAARGDVVTMRSAAQNAFECISTLESMEAPEALTDIKQQYVDACGTLRDALSAYVDLYAEVESATDDAPFDYSSYEARLAEIQDQYNKGIELLQNADKAATEA</sequence>
<reference evidence="2" key="2">
    <citation type="journal article" date="2021" name="PeerJ">
        <title>Extensive microbial diversity within the chicken gut microbiome revealed by metagenomics and culture.</title>
        <authorList>
            <person name="Gilroy R."/>
            <person name="Ravi A."/>
            <person name="Getino M."/>
            <person name="Pursley I."/>
            <person name="Horton D.L."/>
            <person name="Alikhan N.F."/>
            <person name="Baker D."/>
            <person name="Gharbi K."/>
            <person name="Hall N."/>
            <person name="Watson M."/>
            <person name="Adriaenssens E.M."/>
            <person name="Foster-Nyarko E."/>
            <person name="Jarju S."/>
            <person name="Secka A."/>
            <person name="Antonio M."/>
            <person name="Oren A."/>
            <person name="Chaudhuri R.R."/>
            <person name="La Ragione R."/>
            <person name="Hildebrand F."/>
            <person name="Pallen M.J."/>
        </authorList>
    </citation>
    <scope>NUCLEOTIDE SEQUENCE</scope>
    <source>
        <strain evidence="2">ChiGjej1B1-2707</strain>
    </source>
</reference>